<dbReference type="Pfam" id="PF02784">
    <property type="entry name" value="Orn_Arg_deC_N"/>
    <property type="match status" value="1"/>
</dbReference>
<dbReference type="GO" id="GO:0009089">
    <property type="term" value="P:lysine biosynthetic process via diaminopimelate"/>
    <property type="evidence" value="ECO:0007669"/>
    <property type="project" value="TreeGrafter"/>
</dbReference>
<name>A0A820M4Y9_9BILA</name>
<evidence type="ECO:0000313" key="4">
    <source>
        <dbReference type="EMBL" id="CAF4366975.1"/>
    </source>
</evidence>
<sequence>MSTKHGFYYKEGHEERLFIDSTPVKQVIDRLSSPPTPFILYSLNQFQHNVNTYQHALNNLAPIRARLSYSMKANYNPHLLSILKSSKVMLTTVSGGEMQLALSNGFEPSKIIFNGNGKTDESIQMAIESGVLLNVDSLFDLEVIL</sequence>
<dbReference type="Gene3D" id="3.20.20.10">
    <property type="entry name" value="Alanine racemase"/>
    <property type="match status" value="1"/>
</dbReference>
<accession>A0A820M4Y9</accession>
<feature type="domain" description="Orn/DAP/Arg decarboxylase 2 N-terminal" evidence="3">
    <location>
        <begin position="47"/>
        <end position="144"/>
    </location>
</feature>
<dbReference type="InterPro" id="IPR022644">
    <property type="entry name" value="De-COase2_N"/>
</dbReference>
<dbReference type="AlphaFoldDB" id="A0A820M4Y9"/>
<dbReference type="InterPro" id="IPR029066">
    <property type="entry name" value="PLP-binding_barrel"/>
</dbReference>
<dbReference type="EMBL" id="CAJOBB010020369">
    <property type="protein sequence ID" value="CAF4366975.1"/>
    <property type="molecule type" value="Genomic_DNA"/>
</dbReference>
<proteinExistence type="predicted"/>
<evidence type="ECO:0000256" key="1">
    <source>
        <dbReference type="ARBA" id="ARBA00001933"/>
    </source>
</evidence>
<dbReference type="PANTHER" id="PTHR43727">
    <property type="entry name" value="DIAMINOPIMELATE DECARBOXYLASE"/>
    <property type="match status" value="1"/>
</dbReference>
<dbReference type="GO" id="GO:0008836">
    <property type="term" value="F:diaminopimelate decarboxylase activity"/>
    <property type="evidence" value="ECO:0007669"/>
    <property type="project" value="TreeGrafter"/>
</dbReference>
<protein>
    <recommendedName>
        <fullName evidence="3">Orn/DAP/Arg decarboxylase 2 N-terminal domain-containing protein</fullName>
    </recommendedName>
</protein>
<comment type="caution">
    <text evidence="4">The sequence shown here is derived from an EMBL/GenBank/DDBJ whole genome shotgun (WGS) entry which is preliminary data.</text>
</comment>
<dbReference type="PANTHER" id="PTHR43727:SF2">
    <property type="entry name" value="GROUP IV DECARBOXYLASE"/>
    <property type="match status" value="1"/>
</dbReference>
<evidence type="ECO:0000256" key="2">
    <source>
        <dbReference type="ARBA" id="ARBA00022898"/>
    </source>
</evidence>
<evidence type="ECO:0000313" key="5">
    <source>
        <dbReference type="Proteomes" id="UP000663868"/>
    </source>
</evidence>
<comment type="cofactor">
    <cofactor evidence="1">
        <name>pyridoxal 5'-phosphate</name>
        <dbReference type="ChEBI" id="CHEBI:597326"/>
    </cofactor>
</comment>
<feature type="non-terminal residue" evidence="4">
    <location>
        <position position="145"/>
    </location>
</feature>
<organism evidence="4 5">
    <name type="scientific">Adineta steineri</name>
    <dbReference type="NCBI Taxonomy" id="433720"/>
    <lineage>
        <taxon>Eukaryota</taxon>
        <taxon>Metazoa</taxon>
        <taxon>Spiralia</taxon>
        <taxon>Gnathifera</taxon>
        <taxon>Rotifera</taxon>
        <taxon>Eurotatoria</taxon>
        <taxon>Bdelloidea</taxon>
        <taxon>Adinetida</taxon>
        <taxon>Adinetidae</taxon>
        <taxon>Adineta</taxon>
    </lineage>
</organism>
<evidence type="ECO:0000259" key="3">
    <source>
        <dbReference type="Pfam" id="PF02784"/>
    </source>
</evidence>
<dbReference type="Proteomes" id="UP000663868">
    <property type="component" value="Unassembled WGS sequence"/>
</dbReference>
<reference evidence="4" key="1">
    <citation type="submission" date="2021-02" db="EMBL/GenBank/DDBJ databases">
        <authorList>
            <person name="Nowell W R."/>
        </authorList>
    </citation>
    <scope>NUCLEOTIDE SEQUENCE</scope>
</reference>
<gene>
    <name evidence="4" type="ORF">KXQ929_LOCUS49140</name>
</gene>
<dbReference type="SUPFAM" id="SSF51419">
    <property type="entry name" value="PLP-binding barrel"/>
    <property type="match status" value="1"/>
</dbReference>
<keyword evidence="2" id="KW-0663">Pyridoxal phosphate</keyword>